<accession>A0ABP1R4J7</accession>
<organism evidence="2 3">
    <name type="scientific">Orchesella dallaii</name>
    <dbReference type="NCBI Taxonomy" id="48710"/>
    <lineage>
        <taxon>Eukaryota</taxon>
        <taxon>Metazoa</taxon>
        <taxon>Ecdysozoa</taxon>
        <taxon>Arthropoda</taxon>
        <taxon>Hexapoda</taxon>
        <taxon>Collembola</taxon>
        <taxon>Entomobryomorpha</taxon>
        <taxon>Entomobryoidea</taxon>
        <taxon>Orchesellidae</taxon>
        <taxon>Orchesellinae</taxon>
        <taxon>Orchesella</taxon>
    </lineage>
</organism>
<reference evidence="2 3" key="1">
    <citation type="submission" date="2024-08" db="EMBL/GenBank/DDBJ databases">
        <authorList>
            <person name="Cucini C."/>
            <person name="Frati F."/>
        </authorList>
    </citation>
    <scope>NUCLEOTIDE SEQUENCE [LARGE SCALE GENOMIC DNA]</scope>
</reference>
<dbReference type="EMBL" id="CAXLJM020000051">
    <property type="protein sequence ID" value="CAL8116122.1"/>
    <property type="molecule type" value="Genomic_DNA"/>
</dbReference>
<comment type="caution">
    <text evidence="2">The sequence shown here is derived from an EMBL/GenBank/DDBJ whole genome shotgun (WGS) entry which is preliminary data.</text>
</comment>
<keyword evidence="3" id="KW-1185">Reference proteome</keyword>
<dbReference type="Proteomes" id="UP001642540">
    <property type="component" value="Unassembled WGS sequence"/>
</dbReference>
<evidence type="ECO:0000313" key="1">
    <source>
        <dbReference type="EMBL" id="CAL8116122.1"/>
    </source>
</evidence>
<dbReference type="EMBL" id="CAXLJM020000051">
    <property type="protein sequence ID" value="CAL8116124.1"/>
    <property type="molecule type" value="Genomic_DNA"/>
</dbReference>
<evidence type="ECO:0000313" key="2">
    <source>
        <dbReference type="EMBL" id="CAL8116126.1"/>
    </source>
</evidence>
<protein>
    <recommendedName>
        <fullName evidence="4">Protein Star</fullName>
    </recommendedName>
</protein>
<name>A0ABP1R4J7_9HEXA</name>
<evidence type="ECO:0000313" key="3">
    <source>
        <dbReference type="Proteomes" id="UP001642540"/>
    </source>
</evidence>
<proteinExistence type="predicted"/>
<dbReference type="InterPro" id="IPR053202">
    <property type="entry name" value="EGF_Rcpt_Signaling_Reg"/>
</dbReference>
<evidence type="ECO:0008006" key="4">
    <source>
        <dbReference type="Google" id="ProtNLM"/>
    </source>
</evidence>
<dbReference type="EMBL" id="CAXLJM020000051">
    <property type="protein sequence ID" value="CAL8116126.1"/>
    <property type="molecule type" value="Genomic_DNA"/>
</dbReference>
<gene>
    <name evidence="1" type="ORF">ODALV1_LOCUS17166</name>
    <name evidence="2" type="ORF">ODALV1_LOCUS17167</name>
</gene>
<dbReference type="PANTHER" id="PTHR34009">
    <property type="entry name" value="PROTEIN STAR"/>
    <property type="match status" value="1"/>
</dbReference>
<sequence>MWGRRFLIKRRLQRAWRWFTRLSVELRLILFCLWVCILFLLLLFFTALFVEVWRLLPSTYLDMSRCNCVPKENSVDDNDSGEIHKGKVNLLMDVNDLMGGGPLVLPQTHKAIERFLWLNRHIRPRSGLMYELSNPGELAPVFGEPNFILRTIGHKIAGTFIECRAFDGVAGSKTLYLEHKLAWIGLLIEPDPKTYEKLVSRNRVAWTSNVCLSTKPYPYRAYIENGTVLGDIHDYAAIKKVGPDAEIIQCMPFYSLITTLGFQFHNVDYLSLNWGGDEHTILMTLPFKNIKFQIISIPGRTDKADEAAIIKFMDSQGYSAIPENKEWASSGLPDLFFIPKTGPTGFVKMSD</sequence>
<dbReference type="PANTHER" id="PTHR34009:SF2">
    <property type="entry name" value="PROTEIN STAR"/>
    <property type="match status" value="1"/>
</dbReference>